<accession>A0A821ZKS2</accession>
<comment type="caution">
    <text evidence="1">The sequence shown here is derived from an EMBL/GenBank/DDBJ whole genome shotgun (WGS) entry which is preliminary data.</text>
</comment>
<reference evidence="1" key="1">
    <citation type="submission" date="2021-02" db="EMBL/GenBank/DDBJ databases">
        <authorList>
            <person name="Nowell W R."/>
        </authorList>
    </citation>
    <scope>NUCLEOTIDE SEQUENCE</scope>
</reference>
<protein>
    <recommendedName>
        <fullName evidence="3">Ubiquitin-like domain-containing protein</fullName>
    </recommendedName>
</protein>
<proteinExistence type="predicted"/>
<feature type="non-terminal residue" evidence="1">
    <location>
        <position position="26"/>
    </location>
</feature>
<evidence type="ECO:0008006" key="3">
    <source>
        <dbReference type="Google" id="ProtNLM"/>
    </source>
</evidence>
<keyword evidence="2" id="KW-1185">Reference proteome</keyword>
<name>A0A821ZKS2_9BILA</name>
<evidence type="ECO:0000313" key="2">
    <source>
        <dbReference type="Proteomes" id="UP000663873"/>
    </source>
</evidence>
<sequence>MQIFVRGAGELVPLELEKDDTVQDIR</sequence>
<gene>
    <name evidence="1" type="ORF">UJA718_LOCUS49505</name>
</gene>
<dbReference type="AlphaFoldDB" id="A0A821ZKS2"/>
<dbReference type="EMBL" id="CAJOBP010104312">
    <property type="protein sequence ID" value="CAF4984798.1"/>
    <property type="molecule type" value="Genomic_DNA"/>
</dbReference>
<evidence type="ECO:0000313" key="1">
    <source>
        <dbReference type="EMBL" id="CAF4984798.1"/>
    </source>
</evidence>
<organism evidence="1 2">
    <name type="scientific">Rotaria socialis</name>
    <dbReference type="NCBI Taxonomy" id="392032"/>
    <lineage>
        <taxon>Eukaryota</taxon>
        <taxon>Metazoa</taxon>
        <taxon>Spiralia</taxon>
        <taxon>Gnathifera</taxon>
        <taxon>Rotifera</taxon>
        <taxon>Eurotatoria</taxon>
        <taxon>Bdelloidea</taxon>
        <taxon>Philodinida</taxon>
        <taxon>Philodinidae</taxon>
        <taxon>Rotaria</taxon>
    </lineage>
</organism>
<dbReference type="Proteomes" id="UP000663873">
    <property type="component" value="Unassembled WGS sequence"/>
</dbReference>